<dbReference type="Pfam" id="PF02518">
    <property type="entry name" value="HATPase_c"/>
    <property type="match status" value="1"/>
</dbReference>
<sequence>MKKLSTKLAAVFLLAIVVLEGLLMMYLHPSIGNARVQEEYTRLMEAGAKHRDVLVDHTTEETIRHILLMESGEGQGVAIVNAENQLVAHSEQQSIQWDSLTERLDVSAYSQDTLVQGDWKREPYLISVHPFQEGEGAIVQLQSTAGIHALMDRLNFHFLLAGIGSVLILALIYVFLTRYLTLPLQRMKQATEKLSVGQFDVTLPAGRDDEIGQLSTSIQKLSKDLQVIKKTRTDFLSSVSHELRTPLTYVRGYSRVVQRVETSEEERVRYLQIIEEEADRLTLLVEDLFELAQLDDPGFRIVKEHVDVAELLQHIHERVSPSFKEKGQQLDLTCESPLVVEADPVRLEQVVVNLLDNAMHYSPTGTTTQIRAYAKKHTVVIQIVDEGVGVSKEEQEAIFDRLYRTEKSRSRKHGGSGLGLSIVKELVEAHGGTIHVQSEPGKGSTFTVTLSK</sequence>
<keyword evidence="6" id="KW-0808">Transferase</keyword>
<evidence type="ECO:0000256" key="7">
    <source>
        <dbReference type="ARBA" id="ARBA00022741"/>
    </source>
</evidence>
<proteinExistence type="predicted"/>
<dbReference type="InterPro" id="IPR004358">
    <property type="entry name" value="Sig_transdc_His_kin-like_C"/>
</dbReference>
<dbReference type="PANTHER" id="PTHR45453">
    <property type="entry name" value="PHOSPHATE REGULON SENSOR PROTEIN PHOR"/>
    <property type="match status" value="1"/>
</dbReference>
<dbReference type="InterPro" id="IPR036097">
    <property type="entry name" value="HisK_dim/P_sf"/>
</dbReference>
<evidence type="ECO:0000259" key="14">
    <source>
        <dbReference type="PROSITE" id="PS50885"/>
    </source>
</evidence>
<evidence type="ECO:0000256" key="6">
    <source>
        <dbReference type="ARBA" id="ARBA00022679"/>
    </source>
</evidence>
<dbReference type="Proteomes" id="UP001595733">
    <property type="component" value="Unassembled WGS sequence"/>
</dbReference>
<dbReference type="CDD" id="cd00075">
    <property type="entry name" value="HATPase"/>
    <property type="match status" value="1"/>
</dbReference>
<evidence type="ECO:0000256" key="4">
    <source>
        <dbReference type="ARBA" id="ARBA00022475"/>
    </source>
</evidence>
<protein>
    <recommendedName>
        <fullName evidence="3">histidine kinase</fullName>
        <ecNumber evidence="3">2.7.13.3</ecNumber>
    </recommendedName>
</protein>
<evidence type="ECO:0000256" key="8">
    <source>
        <dbReference type="ARBA" id="ARBA00022777"/>
    </source>
</evidence>
<dbReference type="Gene3D" id="1.10.287.130">
    <property type="match status" value="1"/>
</dbReference>
<dbReference type="InterPro" id="IPR050351">
    <property type="entry name" value="BphY/WalK/GraS-like"/>
</dbReference>
<keyword evidence="4" id="KW-1003">Cell membrane</keyword>
<accession>A0ABV8UW53</accession>
<dbReference type="InterPro" id="IPR003661">
    <property type="entry name" value="HisK_dim/P_dom"/>
</dbReference>
<dbReference type="SUPFAM" id="SSF55874">
    <property type="entry name" value="ATPase domain of HSP90 chaperone/DNA topoisomerase II/histidine kinase"/>
    <property type="match status" value="1"/>
</dbReference>
<dbReference type="PANTHER" id="PTHR45453:SF1">
    <property type="entry name" value="PHOSPHATE REGULON SENSOR PROTEIN PHOR"/>
    <property type="match status" value="1"/>
</dbReference>
<reference evidence="16" key="1">
    <citation type="journal article" date="2019" name="Int. J. Syst. Evol. Microbiol.">
        <title>The Global Catalogue of Microorganisms (GCM) 10K type strain sequencing project: providing services to taxonomists for standard genome sequencing and annotation.</title>
        <authorList>
            <consortium name="The Broad Institute Genomics Platform"/>
            <consortium name="The Broad Institute Genome Sequencing Center for Infectious Disease"/>
            <person name="Wu L."/>
            <person name="Ma J."/>
        </authorList>
    </citation>
    <scope>NUCLEOTIDE SEQUENCE [LARGE SCALE GENOMIC DNA]</scope>
    <source>
        <strain evidence="16">CCUG 50353</strain>
    </source>
</reference>
<evidence type="ECO:0000313" key="16">
    <source>
        <dbReference type="Proteomes" id="UP001595733"/>
    </source>
</evidence>
<dbReference type="PROSITE" id="PS50885">
    <property type="entry name" value="HAMP"/>
    <property type="match status" value="1"/>
</dbReference>
<evidence type="ECO:0000256" key="2">
    <source>
        <dbReference type="ARBA" id="ARBA00004651"/>
    </source>
</evidence>
<organism evidence="15 16">
    <name type="scientific">Chryseomicrobium palamuruense</name>
    <dbReference type="NCBI Taxonomy" id="682973"/>
    <lineage>
        <taxon>Bacteria</taxon>
        <taxon>Bacillati</taxon>
        <taxon>Bacillota</taxon>
        <taxon>Bacilli</taxon>
        <taxon>Bacillales</taxon>
        <taxon>Caryophanaceae</taxon>
        <taxon>Chryseomicrobium</taxon>
    </lineage>
</organism>
<gene>
    <name evidence="15" type="ORF">ACFO0S_10940</name>
</gene>
<keyword evidence="9" id="KW-0067">ATP-binding</keyword>
<dbReference type="SMART" id="SM00304">
    <property type="entry name" value="HAMP"/>
    <property type="match status" value="1"/>
</dbReference>
<evidence type="ECO:0000259" key="13">
    <source>
        <dbReference type="PROSITE" id="PS50109"/>
    </source>
</evidence>
<evidence type="ECO:0000256" key="12">
    <source>
        <dbReference type="SAM" id="Phobius"/>
    </source>
</evidence>
<evidence type="ECO:0000313" key="15">
    <source>
        <dbReference type="EMBL" id="MFC4355568.1"/>
    </source>
</evidence>
<evidence type="ECO:0000256" key="11">
    <source>
        <dbReference type="ARBA" id="ARBA00023136"/>
    </source>
</evidence>
<dbReference type="Gene3D" id="6.10.340.10">
    <property type="match status" value="1"/>
</dbReference>
<dbReference type="SMART" id="SM00388">
    <property type="entry name" value="HisKA"/>
    <property type="match status" value="1"/>
</dbReference>
<dbReference type="EMBL" id="JBHSEF010000023">
    <property type="protein sequence ID" value="MFC4355568.1"/>
    <property type="molecule type" value="Genomic_DNA"/>
</dbReference>
<keyword evidence="11 12" id="KW-0472">Membrane</keyword>
<dbReference type="CDD" id="cd06225">
    <property type="entry name" value="HAMP"/>
    <property type="match status" value="1"/>
</dbReference>
<evidence type="ECO:0000256" key="5">
    <source>
        <dbReference type="ARBA" id="ARBA00022553"/>
    </source>
</evidence>
<comment type="catalytic activity">
    <reaction evidence="1">
        <text>ATP + protein L-histidine = ADP + protein N-phospho-L-histidine.</text>
        <dbReference type="EC" id="2.7.13.3"/>
    </reaction>
</comment>
<dbReference type="EC" id="2.7.13.3" evidence="3"/>
<dbReference type="Gene3D" id="3.30.565.10">
    <property type="entry name" value="Histidine kinase-like ATPase, C-terminal domain"/>
    <property type="match status" value="1"/>
</dbReference>
<evidence type="ECO:0000256" key="10">
    <source>
        <dbReference type="ARBA" id="ARBA00023012"/>
    </source>
</evidence>
<dbReference type="CDD" id="cd00082">
    <property type="entry name" value="HisKA"/>
    <property type="match status" value="1"/>
</dbReference>
<keyword evidence="5" id="KW-0597">Phosphoprotein</keyword>
<dbReference type="InterPro" id="IPR003594">
    <property type="entry name" value="HATPase_dom"/>
</dbReference>
<dbReference type="SUPFAM" id="SSF158472">
    <property type="entry name" value="HAMP domain-like"/>
    <property type="match status" value="1"/>
</dbReference>
<feature type="transmembrane region" description="Helical" evidence="12">
    <location>
        <begin position="156"/>
        <end position="176"/>
    </location>
</feature>
<dbReference type="PRINTS" id="PR00344">
    <property type="entry name" value="BCTRLSENSOR"/>
</dbReference>
<dbReference type="InterPro" id="IPR036890">
    <property type="entry name" value="HATPase_C_sf"/>
</dbReference>
<evidence type="ECO:0000256" key="3">
    <source>
        <dbReference type="ARBA" id="ARBA00012438"/>
    </source>
</evidence>
<comment type="subcellular location">
    <subcellularLocation>
        <location evidence="2">Cell membrane</location>
        <topology evidence="2">Multi-pass membrane protein</topology>
    </subcellularLocation>
</comment>
<dbReference type="InterPro" id="IPR005467">
    <property type="entry name" value="His_kinase_dom"/>
</dbReference>
<name>A0ABV8UW53_9BACL</name>
<dbReference type="GO" id="GO:0016301">
    <property type="term" value="F:kinase activity"/>
    <property type="evidence" value="ECO:0007669"/>
    <property type="project" value="UniProtKB-KW"/>
</dbReference>
<keyword evidence="7" id="KW-0547">Nucleotide-binding</keyword>
<dbReference type="InterPro" id="IPR003660">
    <property type="entry name" value="HAMP_dom"/>
</dbReference>
<feature type="domain" description="Histidine kinase" evidence="13">
    <location>
        <begin position="238"/>
        <end position="452"/>
    </location>
</feature>
<evidence type="ECO:0000256" key="1">
    <source>
        <dbReference type="ARBA" id="ARBA00000085"/>
    </source>
</evidence>
<keyword evidence="12" id="KW-1133">Transmembrane helix</keyword>
<dbReference type="RefSeq" id="WP_378142076.1">
    <property type="nucleotide sequence ID" value="NZ_JBHSEF010000023.1"/>
</dbReference>
<dbReference type="SMART" id="SM00387">
    <property type="entry name" value="HATPase_c"/>
    <property type="match status" value="1"/>
</dbReference>
<dbReference type="SUPFAM" id="SSF47384">
    <property type="entry name" value="Homodimeric domain of signal transducing histidine kinase"/>
    <property type="match status" value="1"/>
</dbReference>
<evidence type="ECO:0000256" key="9">
    <source>
        <dbReference type="ARBA" id="ARBA00022840"/>
    </source>
</evidence>
<dbReference type="Pfam" id="PF00672">
    <property type="entry name" value="HAMP"/>
    <property type="match status" value="1"/>
</dbReference>
<comment type="caution">
    <text evidence="15">The sequence shown here is derived from an EMBL/GenBank/DDBJ whole genome shotgun (WGS) entry which is preliminary data.</text>
</comment>
<keyword evidence="12" id="KW-0812">Transmembrane</keyword>
<feature type="domain" description="HAMP" evidence="14">
    <location>
        <begin position="178"/>
        <end position="230"/>
    </location>
</feature>
<keyword evidence="8 15" id="KW-0418">Kinase</keyword>
<keyword evidence="16" id="KW-1185">Reference proteome</keyword>
<keyword evidence="10" id="KW-0902">Two-component regulatory system</keyword>
<dbReference type="PROSITE" id="PS50109">
    <property type="entry name" value="HIS_KIN"/>
    <property type="match status" value="1"/>
</dbReference>
<dbReference type="Pfam" id="PF00512">
    <property type="entry name" value="HisKA"/>
    <property type="match status" value="1"/>
</dbReference>